<organism evidence="6 7">
    <name type="scientific">Nitratireductor kimnyeongensis</name>
    <dbReference type="NCBI Taxonomy" id="430679"/>
    <lineage>
        <taxon>Bacteria</taxon>
        <taxon>Pseudomonadati</taxon>
        <taxon>Pseudomonadota</taxon>
        <taxon>Alphaproteobacteria</taxon>
        <taxon>Hyphomicrobiales</taxon>
        <taxon>Phyllobacteriaceae</taxon>
        <taxon>Nitratireductor</taxon>
    </lineage>
</organism>
<dbReference type="InterPro" id="IPR036388">
    <property type="entry name" value="WH-like_DNA-bd_sf"/>
</dbReference>
<dbReference type="InterPro" id="IPR000847">
    <property type="entry name" value="LysR_HTH_N"/>
</dbReference>
<accession>A0ABW0T8N9</accession>
<proteinExistence type="inferred from homology"/>
<evidence type="ECO:0000256" key="3">
    <source>
        <dbReference type="ARBA" id="ARBA00023125"/>
    </source>
</evidence>
<dbReference type="PROSITE" id="PS50931">
    <property type="entry name" value="HTH_LYSR"/>
    <property type="match status" value="1"/>
</dbReference>
<sequence>MRKTNVRQIETFNAFMTSGSVTKAAEALHVSQPAVSKLLKLFEDSCEIQLFNRDTGRLVPTPEARVLYTETAKLEAGVLRVHKAAREIREFDRGQLTIVGFPAIGLQLIPRVVADMLGRDTGLKVTLLTRTSPSIADVMLTRSADFGLSLVPATHSMLHCEPFAQLPMICALPADHSLASKQVISLRDLCDDPFIALGRSDMSYPAIYEAFHAIGISPREVAEVQMLEAACAMVSAGFGVSIISSLALVAPQDPRVVFRPLAERIETSIWLITSHVHELPLVGREVINRIRDAVSRIDISQTLIPACRN</sequence>
<keyword evidence="4" id="KW-0804">Transcription</keyword>
<dbReference type="Gene3D" id="3.40.190.290">
    <property type="match status" value="1"/>
</dbReference>
<comment type="caution">
    <text evidence="6">The sequence shown here is derived from an EMBL/GenBank/DDBJ whole genome shotgun (WGS) entry which is preliminary data.</text>
</comment>
<dbReference type="EMBL" id="JBHSNB010000001">
    <property type="protein sequence ID" value="MFC5584991.1"/>
    <property type="molecule type" value="Genomic_DNA"/>
</dbReference>
<evidence type="ECO:0000313" key="7">
    <source>
        <dbReference type="Proteomes" id="UP001596107"/>
    </source>
</evidence>
<evidence type="ECO:0000256" key="4">
    <source>
        <dbReference type="ARBA" id="ARBA00023163"/>
    </source>
</evidence>
<reference evidence="7" key="1">
    <citation type="journal article" date="2019" name="Int. J. Syst. Evol. Microbiol.">
        <title>The Global Catalogue of Microorganisms (GCM) 10K type strain sequencing project: providing services to taxonomists for standard genome sequencing and annotation.</title>
        <authorList>
            <consortium name="The Broad Institute Genomics Platform"/>
            <consortium name="The Broad Institute Genome Sequencing Center for Infectious Disease"/>
            <person name="Wu L."/>
            <person name="Ma J."/>
        </authorList>
    </citation>
    <scope>NUCLEOTIDE SEQUENCE [LARGE SCALE GENOMIC DNA]</scope>
    <source>
        <strain evidence="7">JCM 3366</strain>
    </source>
</reference>
<protein>
    <submittedName>
        <fullName evidence="6">LysR substrate-binding domain-containing protein</fullName>
    </submittedName>
</protein>
<dbReference type="SUPFAM" id="SSF53850">
    <property type="entry name" value="Periplasmic binding protein-like II"/>
    <property type="match status" value="1"/>
</dbReference>
<name>A0ABW0T8N9_9HYPH</name>
<keyword evidence="3" id="KW-0238">DNA-binding</keyword>
<evidence type="ECO:0000313" key="6">
    <source>
        <dbReference type="EMBL" id="MFC5584991.1"/>
    </source>
</evidence>
<dbReference type="InterPro" id="IPR005119">
    <property type="entry name" value="LysR_subst-bd"/>
</dbReference>
<dbReference type="Proteomes" id="UP001596107">
    <property type="component" value="Unassembled WGS sequence"/>
</dbReference>
<dbReference type="PANTHER" id="PTHR30427">
    <property type="entry name" value="TRANSCRIPTIONAL ACTIVATOR PROTEIN LYSR"/>
    <property type="match status" value="1"/>
</dbReference>
<dbReference type="PANTHER" id="PTHR30427:SF1">
    <property type="entry name" value="TRANSCRIPTIONAL ACTIVATOR PROTEIN LYSR"/>
    <property type="match status" value="1"/>
</dbReference>
<dbReference type="RefSeq" id="WP_223019261.1">
    <property type="nucleotide sequence ID" value="NZ_CP078143.1"/>
</dbReference>
<dbReference type="PRINTS" id="PR00039">
    <property type="entry name" value="HTHLYSR"/>
</dbReference>
<gene>
    <name evidence="6" type="ORF">ACFPOD_07710</name>
</gene>
<dbReference type="SUPFAM" id="SSF46785">
    <property type="entry name" value="Winged helix' DNA-binding domain"/>
    <property type="match status" value="1"/>
</dbReference>
<dbReference type="Gene3D" id="1.10.10.10">
    <property type="entry name" value="Winged helix-like DNA-binding domain superfamily/Winged helix DNA-binding domain"/>
    <property type="match status" value="1"/>
</dbReference>
<dbReference type="Pfam" id="PF03466">
    <property type="entry name" value="LysR_substrate"/>
    <property type="match status" value="1"/>
</dbReference>
<evidence type="ECO:0000256" key="1">
    <source>
        <dbReference type="ARBA" id="ARBA00009437"/>
    </source>
</evidence>
<dbReference type="InterPro" id="IPR036390">
    <property type="entry name" value="WH_DNA-bd_sf"/>
</dbReference>
<dbReference type="Pfam" id="PF00126">
    <property type="entry name" value="HTH_1"/>
    <property type="match status" value="1"/>
</dbReference>
<keyword evidence="2" id="KW-0805">Transcription regulation</keyword>
<evidence type="ECO:0000259" key="5">
    <source>
        <dbReference type="PROSITE" id="PS50931"/>
    </source>
</evidence>
<comment type="similarity">
    <text evidence="1">Belongs to the LysR transcriptional regulatory family.</text>
</comment>
<evidence type="ECO:0000256" key="2">
    <source>
        <dbReference type="ARBA" id="ARBA00023015"/>
    </source>
</evidence>
<keyword evidence="7" id="KW-1185">Reference proteome</keyword>
<feature type="domain" description="HTH lysR-type" evidence="5">
    <location>
        <begin position="4"/>
        <end position="61"/>
    </location>
</feature>